<dbReference type="EMBL" id="AEJB01000107">
    <property type="protein sequence ID" value="ELP70039.1"/>
    <property type="molecule type" value="Genomic_DNA"/>
</dbReference>
<proteinExistence type="predicted"/>
<dbReference type="RefSeq" id="WP_006374665.1">
    <property type="nucleotide sequence ID" value="NZ_AEJB01000107.1"/>
</dbReference>
<dbReference type="AlphaFoldDB" id="L7FFS4"/>
<feature type="compositionally biased region" description="Polar residues" evidence="1">
    <location>
        <begin position="1"/>
        <end position="10"/>
    </location>
</feature>
<feature type="region of interest" description="Disordered" evidence="1">
    <location>
        <begin position="258"/>
        <end position="285"/>
    </location>
</feature>
<sequence length="285" mass="31336">MNFPAQQQPAQGPDRIGQSTAVEQSRAVAEVQAAIYVARQFPRDIGRSRSAMQAACGTMALAEKAFYKFPRAGGSVQGSTIHLAKTLAQSWGNIQYGVAEMRRDDGYRQSEMQAWAWDVEANTRHVLSFIVPHAKFANKKVVPLEDLRDIYENNANSGARRLREAIFAVIPDFFIDEAEELCRETLHKGDGKPIEQRTEGAIGVFKGLGISEERLEQKLGRKKAQWTGADIAQLLITHKSIDRREIAVDEAFPQARITGGEIKQKAAAPADAGSPEWPAAAQPPA</sequence>
<protein>
    <submittedName>
        <fullName evidence="2">Uncharacterized protein</fullName>
    </submittedName>
</protein>
<evidence type="ECO:0000313" key="2">
    <source>
        <dbReference type="EMBL" id="ELP70039.1"/>
    </source>
</evidence>
<feature type="region of interest" description="Disordered" evidence="1">
    <location>
        <begin position="1"/>
        <end position="21"/>
    </location>
</feature>
<keyword evidence="3" id="KW-1185">Reference proteome</keyword>
<evidence type="ECO:0000313" key="3">
    <source>
        <dbReference type="Proteomes" id="UP000010931"/>
    </source>
</evidence>
<name>L7FFS4_STRT8</name>
<evidence type="ECO:0000256" key="1">
    <source>
        <dbReference type="SAM" id="MobiDB-lite"/>
    </source>
</evidence>
<organism evidence="2 3">
    <name type="scientific">Streptomyces turgidiscabies (strain Car8)</name>
    <dbReference type="NCBI Taxonomy" id="698760"/>
    <lineage>
        <taxon>Bacteria</taxon>
        <taxon>Bacillati</taxon>
        <taxon>Actinomycetota</taxon>
        <taxon>Actinomycetes</taxon>
        <taxon>Kitasatosporales</taxon>
        <taxon>Streptomycetaceae</taxon>
        <taxon>Streptomyces</taxon>
    </lineage>
</organism>
<dbReference type="PATRIC" id="fig|698760.3.peg.1315"/>
<accession>L7FFS4</accession>
<gene>
    <name evidence="2" type="ORF">STRTUCAR8_08629</name>
</gene>
<dbReference type="Proteomes" id="UP000010931">
    <property type="component" value="Unassembled WGS sequence"/>
</dbReference>
<comment type="caution">
    <text evidence="2">The sequence shown here is derived from an EMBL/GenBank/DDBJ whole genome shotgun (WGS) entry which is preliminary data.</text>
</comment>
<reference evidence="2 3" key="1">
    <citation type="journal article" date="2011" name="Plasmid">
        <title>Streptomyces turgidiscabies Car8 contains a modular pathogenicity island that shares virulence genes with other actinobacterial plant pathogens.</title>
        <authorList>
            <person name="Huguet-Tapia J.C."/>
            <person name="Badger J.H."/>
            <person name="Loria R."/>
            <person name="Pettis G.S."/>
        </authorList>
    </citation>
    <scope>NUCLEOTIDE SEQUENCE [LARGE SCALE GENOMIC DNA]</scope>
    <source>
        <strain evidence="2 3">Car8</strain>
    </source>
</reference>